<dbReference type="Proteomes" id="UP000577707">
    <property type="component" value="Unassembled WGS sequence"/>
</dbReference>
<dbReference type="PROSITE" id="PS51186">
    <property type="entry name" value="GNAT"/>
    <property type="match status" value="1"/>
</dbReference>
<gene>
    <name evidence="4" type="ORF">FHS12_004185</name>
</gene>
<sequence>MPVLSLRFELDDLTRPEVIGILEDHLEDMYAVTPAESVHALDLEALKVPEISFWSAWEGSELVGCGALKALGEGDYELKSMRTTAASRGRGVATAMLRHLIDQARSQGGSRLLLETGTEDFYEPARRLYAGNGFTERPPFGSYVLDPNSVFFELSL</sequence>
<name>A0A7W5A8B5_9ACTN</name>
<keyword evidence="5" id="KW-1185">Reference proteome</keyword>
<dbReference type="Pfam" id="PF00583">
    <property type="entry name" value="Acetyltransf_1"/>
    <property type="match status" value="1"/>
</dbReference>
<dbReference type="AlphaFoldDB" id="A0A7W5A8B5"/>
<dbReference type="GO" id="GO:0016747">
    <property type="term" value="F:acyltransferase activity, transferring groups other than amino-acyl groups"/>
    <property type="evidence" value="ECO:0007669"/>
    <property type="project" value="InterPro"/>
</dbReference>
<dbReference type="SUPFAM" id="SSF55729">
    <property type="entry name" value="Acyl-CoA N-acyltransferases (Nat)"/>
    <property type="match status" value="1"/>
</dbReference>
<protein>
    <submittedName>
        <fullName evidence="4">Putative acetyltransferase</fullName>
        <ecNumber evidence="4">2.3.1.-</ecNumber>
    </submittedName>
</protein>
<comment type="caution">
    <text evidence="4">The sequence shown here is derived from an EMBL/GenBank/DDBJ whole genome shotgun (WGS) entry which is preliminary data.</text>
</comment>
<dbReference type="PANTHER" id="PTHR43877">
    <property type="entry name" value="AMINOALKYLPHOSPHONATE N-ACETYLTRANSFERASE-RELATED-RELATED"/>
    <property type="match status" value="1"/>
</dbReference>
<accession>A0A7W5A8B5</accession>
<keyword evidence="2 4" id="KW-0012">Acyltransferase</keyword>
<dbReference type="PANTHER" id="PTHR43877:SF5">
    <property type="entry name" value="BLL8307 PROTEIN"/>
    <property type="match status" value="1"/>
</dbReference>
<evidence type="ECO:0000256" key="2">
    <source>
        <dbReference type="ARBA" id="ARBA00023315"/>
    </source>
</evidence>
<dbReference type="EC" id="2.3.1.-" evidence="4"/>
<evidence type="ECO:0000313" key="4">
    <source>
        <dbReference type="EMBL" id="MBB3091220.1"/>
    </source>
</evidence>
<dbReference type="InterPro" id="IPR050832">
    <property type="entry name" value="Bact_Acetyltransf"/>
</dbReference>
<dbReference type="RefSeq" id="WP_229788791.1">
    <property type="nucleotide sequence ID" value="NZ_BMQT01000008.1"/>
</dbReference>
<dbReference type="CDD" id="cd04301">
    <property type="entry name" value="NAT_SF"/>
    <property type="match status" value="1"/>
</dbReference>
<feature type="domain" description="N-acetyltransferase" evidence="3">
    <location>
        <begin position="8"/>
        <end position="156"/>
    </location>
</feature>
<proteinExistence type="predicted"/>
<dbReference type="EMBL" id="JACHXG010000009">
    <property type="protein sequence ID" value="MBB3091220.1"/>
    <property type="molecule type" value="Genomic_DNA"/>
</dbReference>
<organism evidence="4 5">
    <name type="scientific">Nocardioides albus</name>
    <dbReference type="NCBI Taxonomy" id="1841"/>
    <lineage>
        <taxon>Bacteria</taxon>
        <taxon>Bacillati</taxon>
        <taxon>Actinomycetota</taxon>
        <taxon>Actinomycetes</taxon>
        <taxon>Propionibacteriales</taxon>
        <taxon>Nocardioidaceae</taxon>
        <taxon>Nocardioides</taxon>
    </lineage>
</organism>
<reference evidence="4 5" key="1">
    <citation type="submission" date="2020-08" db="EMBL/GenBank/DDBJ databases">
        <title>Genomic Encyclopedia of Type Strains, Phase III (KMG-III): the genomes of soil and plant-associated and newly described type strains.</title>
        <authorList>
            <person name="Whitman W."/>
        </authorList>
    </citation>
    <scope>NUCLEOTIDE SEQUENCE [LARGE SCALE GENOMIC DNA]</scope>
    <source>
        <strain evidence="4 5">CECT 3302</strain>
    </source>
</reference>
<evidence type="ECO:0000259" key="3">
    <source>
        <dbReference type="PROSITE" id="PS51186"/>
    </source>
</evidence>
<evidence type="ECO:0000256" key="1">
    <source>
        <dbReference type="ARBA" id="ARBA00022679"/>
    </source>
</evidence>
<dbReference type="InterPro" id="IPR000182">
    <property type="entry name" value="GNAT_dom"/>
</dbReference>
<evidence type="ECO:0000313" key="5">
    <source>
        <dbReference type="Proteomes" id="UP000577707"/>
    </source>
</evidence>
<dbReference type="InterPro" id="IPR016181">
    <property type="entry name" value="Acyl_CoA_acyltransferase"/>
</dbReference>
<keyword evidence="1 4" id="KW-0808">Transferase</keyword>
<dbReference type="Gene3D" id="3.40.630.30">
    <property type="match status" value="1"/>
</dbReference>